<dbReference type="SMART" id="SM00886">
    <property type="entry name" value="Dabb"/>
    <property type="match status" value="1"/>
</dbReference>
<dbReference type="Gene3D" id="3.30.70.100">
    <property type="match status" value="1"/>
</dbReference>
<keyword evidence="3" id="KW-1185">Reference proteome</keyword>
<feature type="domain" description="Stress-response A/B barrel" evidence="1">
    <location>
        <begin position="7"/>
        <end position="101"/>
    </location>
</feature>
<organism evidence="2 3">
    <name type="scientific">Mucilaginibacter corticis</name>
    <dbReference type="NCBI Taxonomy" id="2597670"/>
    <lineage>
        <taxon>Bacteria</taxon>
        <taxon>Pseudomonadati</taxon>
        <taxon>Bacteroidota</taxon>
        <taxon>Sphingobacteriia</taxon>
        <taxon>Sphingobacteriales</taxon>
        <taxon>Sphingobacteriaceae</taxon>
        <taxon>Mucilaginibacter</taxon>
    </lineage>
</organism>
<dbReference type="AlphaFoldDB" id="A0A556MK32"/>
<dbReference type="PROSITE" id="PS51502">
    <property type="entry name" value="S_R_A_B_BARREL"/>
    <property type="match status" value="1"/>
</dbReference>
<proteinExistence type="predicted"/>
<dbReference type="Proteomes" id="UP000318733">
    <property type="component" value="Unassembled WGS sequence"/>
</dbReference>
<dbReference type="RefSeq" id="WP_144248277.1">
    <property type="nucleotide sequence ID" value="NZ_VLPK01000002.1"/>
</dbReference>
<evidence type="ECO:0000313" key="2">
    <source>
        <dbReference type="EMBL" id="TSJ40239.1"/>
    </source>
</evidence>
<evidence type="ECO:0000259" key="1">
    <source>
        <dbReference type="PROSITE" id="PS51502"/>
    </source>
</evidence>
<evidence type="ECO:0000313" key="3">
    <source>
        <dbReference type="Proteomes" id="UP000318733"/>
    </source>
</evidence>
<dbReference type="InterPro" id="IPR013097">
    <property type="entry name" value="Dabb"/>
</dbReference>
<sequence length="104" mass="11701">MQVKNIIIHQVYFWLNNKADLPKLIEGLNVLVPITSIRGIHIGVPAATEVRDVTENTYDASLSVTFNSIADHDHYQVDPLHDIFRDDYAAPLCRKIMVLDSADA</sequence>
<dbReference type="OrthoDB" id="7189263at2"/>
<reference evidence="2 3" key="1">
    <citation type="submission" date="2019-07" db="EMBL/GenBank/DDBJ databases">
        <authorList>
            <person name="Huq M.A."/>
        </authorList>
    </citation>
    <scope>NUCLEOTIDE SEQUENCE [LARGE SCALE GENOMIC DNA]</scope>
    <source>
        <strain evidence="2 3">MAH-19</strain>
    </source>
</reference>
<comment type="caution">
    <text evidence="2">The sequence shown here is derived from an EMBL/GenBank/DDBJ whole genome shotgun (WGS) entry which is preliminary data.</text>
</comment>
<dbReference type="SUPFAM" id="SSF54909">
    <property type="entry name" value="Dimeric alpha+beta barrel"/>
    <property type="match status" value="1"/>
</dbReference>
<accession>A0A556MK32</accession>
<name>A0A556MK32_9SPHI</name>
<dbReference type="EMBL" id="VLPK01000002">
    <property type="protein sequence ID" value="TSJ40239.1"/>
    <property type="molecule type" value="Genomic_DNA"/>
</dbReference>
<protein>
    <submittedName>
        <fullName evidence="2">Dabb family protein</fullName>
    </submittedName>
</protein>
<gene>
    <name evidence="2" type="ORF">FO440_10765</name>
</gene>
<dbReference type="Pfam" id="PF07876">
    <property type="entry name" value="Dabb"/>
    <property type="match status" value="1"/>
</dbReference>
<dbReference type="InterPro" id="IPR011008">
    <property type="entry name" value="Dimeric_a/b-barrel"/>
</dbReference>